<dbReference type="Gene3D" id="3.40.50.300">
    <property type="entry name" value="P-loop containing nucleotide triphosphate hydrolases"/>
    <property type="match status" value="1"/>
</dbReference>
<dbReference type="PANTHER" id="PTHR40072:SF1">
    <property type="entry name" value="MOLYBDOPTERIN-GUANINE DINUCLEOTIDE BIOSYNTHESIS ADAPTER PROTEIN"/>
    <property type="match status" value="1"/>
</dbReference>
<dbReference type="PANTHER" id="PTHR40072">
    <property type="entry name" value="MOLYBDOPTERIN-GUANINE DINUCLEOTIDE BIOSYNTHESIS ADAPTER PROTEIN-RELATED"/>
    <property type="match status" value="1"/>
</dbReference>
<evidence type="ECO:0000259" key="1">
    <source>
        <dbReference type="Pfam" id="PF03205"/>
    </source>
</evidence>
<sequence>MQDSKKPIVFAFSGKSNSGKTTLICKLCEYLQHCKIAVIKHDPKDKAMFDTKGKDSYEFFQRSHAVALISPTRTTLQLRHASPHTESTQTQAFYEALNMFQTYDYVFIEGLKTLPFPRIVVAREYIESAYIPYANAFAIDESVANTQILPTHLPILPLNDIAKITDFIHQFSHTHPTTKEI</sequence>
<dbReference type="InterPro" id="IPR004435">
    <property type="entry name" value="MobB_dom"/>
</dbReference>
<dbReference type="SUPFAM" id="SSF52540">
    <property type="entry name" value="P-loop containing nucleoside triphosphate hydrolases"/>
    <property type="match status" value="1"/>
</dbReference>
<dbReference type="RefSeq" id="WP_300448261.1">
    <property type="nucleotide sequence ID" value="NZ_CP145316.1"/>
</dbReference>
<dbReference type="CDD" id="cd03116">
    <property type="entry name" value="MobB"/>
    <property type="match status" value="1"/>
</dbReference>
<dbReference type="NCBIfam" id="TIGR00176">
    <property type="entry name" value="mobB"/>
    <property type="match status" value="1"/>
</dbReference>
<organism evidence="2 3">
    <name type="scientific">Helicobacter mastomyrinus</name>
    <dbReference type="NCBI Taxonomy" id="287948"/>
    <lineage>
        <taxon>Bacteria</taxon>
        <taxon>Pseudomonadati</taxon>
        <taxon>Campylobacterota</taxon>
        <taxon>Epsilonproteobacteria</taxon>
        <taxon>Campylobacterales</taxon>
        <taxon>Helicobacteraceae</taxon>
        <taxon>Helicobacter</taxon>
    </lineage>
</organism>
<name>A0ABZ3F6M7_9HELI</name>
<gene>
    <name evidence="2" type="primary">mobB</name>
    <name evidence="2" type="ORF">V3I05_09205</name>
</gene>
<dbReference type="Pfam" id="PF03205">
    <property type="entry name" value="MobB"/>
    <property type="match status" value="1"/>
</dbReference>
<dbReference type="EMBL" id="CP145316">
    <property type="protein sequence ID" value="XAM17853.1"/>
    <property type="molecule type" value="Genomic_DNA"/>
</dbReference>
<protein>
    <submittedName>
        <fullName evidence="2">Molybdopterin-guanine dinucleotide biosynthesis protein B</fullName>
    </submittedName>
</protein>
<proteinExistence type="predicted"/>
<dbReference type="InterPro" id="IPR027417">
    <property type="entry name" value="P-loop_NTPase"/>
</dbReference>
<accession>A0ABZ3F6M7</accession>
<evidence type="ECO:0000313" key="2">
    <source>
        <dbReference type="EMBL" id="XAM17853.1"/>
    </source>
</evidence>
<keyword evidence="3" id="KW-1185">Reference proteome</keyword>
<dbReference type="InterPro" id="IPR052539">
    <property type="entry name" value="MGD_biosynthesis_adapter"/>
</dbReference>
<evidence type="ECO:0000313" key="3">
    <source>
        <dbReference type="Proteomes" id="UP001434737"/>
    </source>
</evidence>
<dbReference type="Proteomes" id="UP001434737">
    <property type="component" value="Chromosome"/>
</dbReference>
<feature type="domain" description="Molybdopterin-guanine dinucleotide biosynthesis protein B (MobB)" evidence="1">
    <location>
        <begin position="9"/>
        <end position="130"/>
    </location>
</feature>
<reference evidence="2 3" key="1">
    <citation type="submission" date="2024-02" db="EMBL/GenBank/DDBJ databases">
        <title>Genome and pathogenicity analysis of Helicobacter mastomyrinus isolated from mice.</title>
        <authorList>
            <person name="Zhu L."/>
        </authorList>
    </citation>
    <scope>NUCLEOTIDE SEQUENCE [LARGE SCALE GENOMIC DNA]</scope>
    <source>
        <strain evidence="2 3">Hm-17</strain>
    </source>
</reference>